<dbReference type="InterPro" id="IPR003613">
    <property type="entry name" value="Ubox_domain"/>
</dbReference>
<dbReference type="Gene3D" id="3.10.490.10">
    <property type="entry name" value="Gamma-glutamyl cyclotransferase-like"/>
    <property type="match status" value="1"/>
</dbReference>
<evidence type="ECO:0000256" key="4">
    <source>
        <dbReference type="ARBA" id="ARBA00022679"/>
    </source>
</evidence>
<feature type="active site" description="Proton acceptor" evidence="6">
    <location>
        <position position="190"/>
    </location>
</feature>
<keyword evidence="5" id="KW-0012">Acyltransferase</keyword>
<name>A0ABD1FLY5_SALDI</name>
<dbReference type="InterPro" id="IPR036568">
    <property type="entry name" value="GGCT-like_sf"/>
</dbReference>
<evidence type="ECO:0000256" key="2">
    <source>
        <dbReference type="ARBA" id="ARBA00004906"/>
    </source>
</evidence>
<evidence type="ECO:0000256" key="3">
    <source>
        <dbReference type="ARBA" id="ARBA00008861"/>
    </source>
</evidence>
<proteinExistence type="inferred from homology"/>
<evidence type="ECO:0000256" key="6">
    <source>
        <dbReference type="PIRSR" id="PIRSR639126-1"/>
    </source>
</evidence>
<dbReference type="EMBL" id="JBEAFC010000014">
    <property type="protein sequence ID" value="KAL1532861.1"/>
    <property type="molecule type" value="Genomic_DNA"/>
</dbReference>
<gene>
    <name evidence="9" type="ORF">AAHA92_32821</name>
</gene>
<evidence type="ECO:0000256" key="7">
    <source>
        <dbReference type="RuleBase" id="RU367036"/>
    </source>
</evidence>
<evidence type="ECO:0000256" key="5">
    <source>
        <dbReference type="ARBA" id="ARBA00023315"/>
    </source>
</evidence>
<evidence type="ECO:0000313" key="10">
    <source>
        <dbReference type="Proteomes" id="UP001567538"/>
    </source>
</evidence>
<comment type="similarity">
    <text evidence="3 7">Belongs to the gamma-glutamylcyclotransferase family.</text>
</comment>
<comment type="caution">
    <text evidence="9">The sequence shown here is derived from an EMBL/GenBank/DDBJ whole genome shotgun (WGS) entry which is preliminary data.</text>
</comment>
<organism evidence="9 10">
    <name type="scientific">Salvia divinorum</name>
    <name type="common">Maria pastora</name>
    <name type="synonym">Diviner's sage</name>
    <dbReference type="NCBI Taxonomy" id="28513"/>
    <lineage>
        <taxon>Eukaryota</taxon>
        <taxon>Viridiplantae</taxon>
        <taxon>Streptophyta</taxon>
        <taxon>Embryophyta</taxon>
        <taxon>Tracheophyta</taxon>
        <taxon>Spermatophyta</taxon>
        <taxon>Magnoliopsida</taxon>
        <taxon>eudicotyledons</taxon>
        <taxon>Gunneridae</taxon>
        <taxon>Pentapetalae</taxon>
        <taxon>asterids</taxon>
        <taxon>lamiids</taxon>
        <taxon>Lamiales</taxon>
        <taxon>Lamiaceae</taxon>
        <taxon>Nepetoideae</taxon>
        <taxon>Mentheae</taxon>
        <taxon>Salviinae</taxon>
        <taxon>Salvia</taxon>
        <taxon>Salvia subgen. Calosphace</taxon>
    </lineage>
</organism>
<dbReference type="Gene3D" id="3.30.40.10">
    <property type="entry name" value="Zinc/RING finger domain, C3HC4 (zinc finger)"/>
    <property type="match status" value="1"/>
</dbReference>
<reference evidence="9 10" key="1">
    <citation type="submission" date="2024-06" db="EMBL/GenBank/DDBJ databases">
        <title>A chromosome level genome sequence of Diviner's sage (Salvia divinorum).</title>
        <authorList>
            <person name="Ford S.A."/>
            <person name="Ro D.-K."/>
            <person name="Ness R.W."/>
            <person name="Phillips M.A."/>
        </authorList>
    </citation>
    <scope>NUCLEOTIDE SEQUENCE [LARGE SCALE GENOMIC DNA]</scope>
    <source>
        <strain evidence="9">SAF-2024a</strain>
        <tissue evidence="9">Leaf</tissue>
    </source>
</reference>
<dbReference type="Proteomes" id="UP001567538">
    <property type="component" value="Unassembled WGS sequence"/>
</dbReference>
<dbReference type="PANTHER" id="PTHR12510:SF15">
    <property type="entry name" value="GAMMA-GLUTAMYLCYCLOTRANSFERASE FAMILY PROTEIN"/>
    <property type="match status" value="1"/>
</dbReference>
<keyword evidence="10" id="KW-1185">Reference proteome</keyword>
<sequence length="275" mass="30513">MAAELPDDFKCPFSLEIMADPLILFTYHTFDRWLDVGTAPAQLPNRPSLPPPPPPPSIIPNHAPRNLISNFTLLSIPKPSQLIQQKKKNWESVLDLLEHPPAMAGGGDELIFVYGTLKRGFYNHSLLEDLIRTGAAAYIGSCTTVEAFPLVCGPHGIPYLVNLPGSGLRVRGELYSLSSIHGLARLDELEGVKRGHYERLPVAVAEGEKLKDAEAYFAHMEFGEKLWKRCGEVGLSEYGVDLGKKYVRREDRPTDHSFIDDIHKFILEGNSSPSS</sequence>
<comment type="pathway">
    <text evidence="2">Protein modification; protein ubiquitination.</text>
</comment>
<feature type="domain" description="U-box" evidence="8">
    <location>
        <begin position="8"/>
        <end position="71"/>
    </location>
</feature>
<accession>A0ABD1FLY5</accession>
<dbReference type="InterPro" id="IPR013024">
    <property type="entry name" value="GGCT-like"/>
</dbReference>
<dbReference type="GO" id="GO:0016746">
    <property type="term" value="F:acyltransferase activity"/>
    <property type="evidence" value="ECO:0007669"/>
    <property type="project" value="UniProtKB-KW"/>
</dbReference>
<evidence type="ECO:0000259" key="8">
    <source>
        <dbReference type="SMART" id="SM00504"/>
    </source>
</evidence>
<dbReference type="InterPro" id="IPR013083">
    <property type="entry name" value="Znf_RING/FYVE/PHD"/>
</dbReference>
<dbReference type="InterPro" id="IPR009288">
    <property type="entry name" value="AIG2-like_dom"/>
</dbReference>
<dbReference type="CDD" id="cd06661">
    <property type="entry name" value="GGCT_like"/>
    <property type="match status" value="1"/>
</dbReference>
<evidence type="ECO:0000256" key="1">
    <source>
        <dbReference type="ARBA" id="ARBA00002782"/>
    </source>
</evidence>
<dbReference type="AlphaFoldDB" id="A0ABD1FLY5"/>
<protein>
    <recommendedName>
        <fullName evidence="7">Gamma-glutamylcyclotransferase family protein</fullName>
    </recommendedName>
</protein>
<keyword evidence="4" id="KW-0808">Transferase</keyword>
<dbReference type="SUPFAM" id="SSF110857">
    <property type="entry name" value="Gamma-glutamyl cyclotransferase-like"/>
    <property type="match status" value="1"/>
</dbReference>
<dbReference type="Pfam" id="PF06094">
    <property type="entry name" value="GGACT"/>
    <property type="match status" value="1"/>
</dbReference>
<evidence type="ECO:0000313" key="9">
    <source>
        <dbReference type="EMBL" id="KAL1532861.1"/>
    </source>
</evidence>
<comment type="function">
    <text evidence="1">Putative gamma-glutamylcyclotransferase.</text>
</comment>
<dbReference type="SUPFAM" id="SSF57850">
    <property type="entry name" value="RING/U-box"/>
    <property type="match status" value="1"/>
</dbReference>
<dbReference type="PANTHER" id="PTHR12510">
    <property type="entry name" value="TROPONIN C-AKIN-1 PROTEIN"/>
    <property type="match status" value="1"/>
</dbReference>
<dbReference type="InterPro" id="IPR039126">
    <property type="entry name" value="GGACT"/>
</dbReference>
<dbReference type="SMART" id="SM00504">
    <property type="entry name" value="Ubox"/>
    <property type="match status" value="1"/>
</dbReference>